<sequence length="79" mass="8628">MCHALRGFLGCAAPFLAEVLTTSLMINEPSRCCSQSPDKFCRKAANLCDQLTPMMVDPPTCCSQLPDETRGKVARMCCL</sequence>
<feature type="chain" id="PRO_5027111609" evidence="1">
    <location>
        <begin position="18"/>
        <end position="79"/>
    </location>
</feature>
<dbReference type="EMBL" id="GHWJ01010544">
    <property type="protein sequence ID" value="NOV43281.1"/>
    <property type="molecule type" value="Transcribed_RNA"/>
</dbReference>
<organism evidence="2">
    <name type="scientific">Rhipicephalus microplus</name>
    <name type="common">Cattle tick</name>
    <name type="synonym">Boophilus microplus</name>
    <dbReference type="NCBI Taxonomy" id="6941"/>
    <lineage>
        <taxon>Eukaryota</taxon>
        <taxon>Metazoa</taxon>
        <taxon>Ecdysozoa</taxon>
        <taxon>Arthropoda</taxon>
        <taxon>Chelicerata</taxon>
        <taxon>Arachnida</taxon>
        <taxon>Acari</taxon>
        <taxon>Parasitiformes</taxon>
        <taxon>Ixodida</taxon>
        <taxon>Ixodoidea</taxon>
        <taxon>Ixodidae</taxon>
        <taxon>Rhipicephalinae</taxon>
        <taxon>Rhipicephalus</taxon>
        <taxon>Boophilus</taxon>
    </lineage>
</organism>
<protein>
    <submittedName>
        <fullName evidence="2">Putative secreted protein</fullName>
    </submittedName>
</protein>
<evidence type="ECO:0000256" key="1">
    <source>
        <dbReference type="SAM" id="SignalP"/>
    </source>
</evidence>
<dbReference type="AlphaFoldDB" id="A0A6M2DDM5"/>
<feature type="signal peptide" evidence="1">
    <location>
        <begin position="1"/>
        <end position="17"/>
    </location>
</feature>
<evidence type="ECO:0000313" key="2">
    <source>
        <dbReference type="EMBL" id="NOV43281.1"/>
    </source>
</evidence>
<accession>A0A6M2DDM5</accession>
<name>A0A6M2DDM5_RHIMP</name>
<reference evidence="2" key="1">
    <citation type="submission" date="2019-09" db="EMBL/GenBank/DDBJ databases">
        <title>Organ-specific transcriptomic study of the physiology of the cattle tick, Rhipicephalus microplus.</title>
        <authorList>
            <person name="Tirloni L."/>
            <person name="Braz G."/>
            <person name="Gandara A.C.P."/>
            <person name="Sabadin G.A."/>
            <person name="da Silva R.M."/>
            <person name="Guizzo M.G."/>
            <person name="Machado J.A."/>
            <person name="Costa E.P."/>
            <person name="Gomes H.F."/>
            <person name="Moraes J."/>
            <person name="Mota M.B.S."/>
            <person name="Mesquita R.D."/>
            <person name="Alvarenga P.H."/>
            <person name="Alves F."/>
            <person name="Seixas A."/>
            <person name="da Fonseca R.N."/>
            <person name="Fogaca A."/>
            <person name="Logullo C."/>
            <person name="Tanaka A."/>
            <person name="Daffre S."/>
            <person name="Termignoni C."/>
            <person name="Vaz I.S.Jr."/>
            <person name="Oliveira P.L."/>
            <person name="Ribeiro J.M."/>
        </authorList>
    </citation>
    <scope>NUCLEOTIDE SEQUENCE</scope>
    <source>
        <strain evidence="2">Porto Alegre</strain>
    </source>
</reference>
<proteinExistence type="predicted"/>
<keyword evidence="1" id="KW-0732">Signal</keyword>